<proteinExistence type="predicted"/>
<sequence>MILASPRSVPHSAASTLDEGGPEFEARWAWEVMARALSCYIKLLRTLRSPRWKRLLRANADRLREARELETSVQELLAHGQHCPLGLLRLKRNRLEALARKRLSHFTRQEGASMDEVLGRLENLMNEPLPQPPGRDEPVLLEGSQGWRNFLSWPGSWVFALFVITNRYGLERYGKPVPLLLAGGALALYFHLRCTGRFWLTAKRLVWKPRFGEPVQVSLKSIGPGGISALPAWGEVRVEGERTLTVRHAGHAGLLAALLDLYRRSPFLGEVDGTSRVQEVSVLPASRLPKDARSGQQVEPGVAVLRPGYAAFLPEDSAAEVFRSLAGPDARSPEADVTVELLVEQMRLLSEAEFDAHMRQAVLSSGGELWLADEVRSGSVPEAGHVYRVGAHGVGMELRPDAAQAEATDRIVRRWAA</sequence>
<dbReference type="RefSeq" id="WP_395810191.1">
    <property type="nucleotide sequence ID" value="NZ_CP043494.1"/>
</dbReference>
<reference evidence="1 2" key="1">
    <citation type="submission" date="2019-08" db="EMBL/GenBank/DDBJ databases">
        <title>Archangium and Cystobacter genomes.</title>
        <authorList>
            <person name="Chen I.-C.K."/>
            <person name="Wielgoss S."/>
        </authorList>
    </citation>
    <scope>NUCLEOTIDE SEQUENCE [LARGE SCALE GENOMIC DNA]</scope>
    <source>
        <strain evidence="1 2">Cbm 6</strain>
    </source>
</reference>
<organism evidence="1 2">
    <name type="scientific">Archangium minus</name>
    <dbReference type="NCBI Taxonomy" id="83450"/>
    <lineage>
        <taxon>Bacteria</taxon>
        <taxon>Pseudomonadati</taxon>
        <taxon>Myxococcota</taxon>
        <taxon>Myxococcia</taxon>
        <taxon>Myxococcales</taxon>
        <taxon>Cystobacterineae</taxon>
        <taxon>Archangiaceae</taxon>
        <taxon>Archangium</taxon>
    </lineage>
</organism>
<keyword evidence="2" id="KW-1185">Reference proteome</keyword>
<evidence type="ECO:0000313" key="2">
    <source>
        <dbReference type="Proteomes" id="UP001611383"/>
    </source>
</evidence>
<accession>A0ABY9X5S5</accession>
<dbReference type="EMBL" id="CP043494">
    <property type="protein sequence ID" value="WNG50740.1"/>
    <property type="molecule type" value="Genomic_DNA"/>
</dbReference>
<name>A0ABY9X5S5_9BACT</name>
<protein>
    <submittedName>
        <fullName evidence="1">Uncharacterized protein</fullName>
    </submittedName>
</protein>
<dbReference type="Proteomes" id="UP001611383">
    <property type="component" value="Chromosome"/>
</dbReference>
<gene>
    <name evidence="1" type="ORF">F0U60_46395</name>
</gene>
<evidence type="ECO:0000313" key="1">
    <source>
        <dbReference type="EMBL" id="WNG50740.1"/>
    </source>
</evidence>